<reference evidence="3" key="1">
    <citation type="submission" date="2017-09" db="EMBL/GenBank/DDBJ databases">
        <title>Genome sequence of Nannocystis excedens DSM 71.</title>
        <authorList>
            <person name="Blom J."/>
        </authorList>
    </citation>
    <scope>NUCLEOTIDE SEQUENCE [LARGE SCALE GENOMIC DNA]</scope>
    <source>
        <strain evidence="3">type strain: E19</strain>
    </source>
</reference>
<organism evidence="2 3">
    <name type="scientific">Hartmannibacter diazotrophicus</name>
    <dbReference type="NCBI Taxonomy" id="1482074"/>
    <lineage>
        <taxon>Bacteria</taxon>
        <taxon>Pseudomonadati</taxon>
        <taxon>Pseudomonadota</taxon>
        <taxon>Alphaproteobacteria</taxon>
        <taxon>Hyphomicrobiales</taxon>
        <taxon>Pleomorphomonadaceae</taxon>
        <taxon>Hartmannibacter</taxon>
    </lineage>
</organism>
<dbReference type="RefSeq" id="WP_099558517.1">
    <property type="nucleotide sequence ID" value="NZ_LT960614.1"/>
</dbReference>
<dbReference type="OrthoDB" id="1495896at2"/>
<accession>A0A2C9DD84</accession>
<dbReference type="PIRSF" id="PIRSF011386">
    <property type="entry name" value="FixH"/>
    <property type="match status" value="1"/>
</dbReference>
<dbReference type="EMBL" id="LT960614">
    <property type="protein sequence ID" value="SON58302.1"/>
    <property type="molecule type" value="Genomic_DNA"/>
</dbReference>
<dbReference type="InterPro" id="IPR018037">
    <property type="entry name" value="FixH_proteobacterial"/>
</dbReference>
<dbReference type="KEGG" id="hdi:HDIA_4761"/>
<dbReference type="Pfam" id="PF05751">
    <property type="entry name" value="FixH"/>
    <property type="match status" value="1"/>
</dbReference>
<evidence type="ECO:0000313" key="3">
    <source>
        <dbReference type="Proteomes" id="UP000223606"/>
    </source>
</evidence>
<keyword evidence="1" id="KW-0472">Membrane</keyword>
<keyword evidence="3" id="KW-1185">Reference proteome</keyword>
<feature type="transmembrane region" description="Helical" evidence="1">
    <location>
        <begin position="20"/>
        <end position="42"/>
    </location>
</feature>
<proteinExistence type="predicted"/>
<dbReference type="AlphaFoldDB" id="A0A2C9DD84"/>
<sequence length="173" mass="18372">MADIMSKPARPSGALTGRHVLYILFGFFGIIFAANAALVYWAESTFSGLEVESSYKAGQEFPEQMAEAQEQAARQWTVNAHPALAANGDLTVTASFTGPDGKPIYGLDVNVTLEHPADRRRDVVLDLATAGGGQYAASAEGVPPGLRDLVLVAGSNGKRVYLSRSQIFLKAGE</sequence>
<keyword evidence="1" id="KW-0812">Transmembrane</keyword>
<dbReference type="Proteomes" id="UP000223606">
    <property type="component" value="Chromosome 1"/>
</dbReference>
<evidence type="ECO:0000313" key="2">
    <source>
        <dbReference type="EMBL" id="SON58302.1"/>
    </source>
</evidence>
<gene>
    <name evidence="2" type="ORF">HDIA_4761</name>
</gene>
<name>A0A2C9DD84_9HYPH</name>
<protein>
    <submittedName>
        <fullName evidence="2">Putative integral membrane protein linked to a cation pump</fullName>
    </submittedName>
</protein>
<evidence type="ECO:0000256" key="1">
    <source>
        <dbReference type="SAM" id="Phobius"/>
    </source>
</evidence>
<dbReference type="InterPro" id="IPR008620">
    <property type="entry name" value="FixH"/>
</dbReference>
<keyword evidence="1" id="KW-1133">Transmembrane helix</keyword>